<sequence length="1187" mass="121157">MADKNLARSGAADIDLLSDDDPLAELARIVGYEPRNVPTAARPVPPEPLQEPVFDLEGELLREFARYDAPSLDPAGDLAEPVDPVAVNQNARTVADVVPAVERVDDADPEPAIRPEPVGQPPVAVRDEVGVEPEFVTAPVAPGLPAALPDAGQGGYEAVQSEASVPSAEPEEVAAPQSVSLEPAFPEPAFSEPAFLGLQPVEAPVAPVAAEPSLSLDLDQELELSLGEAFAEQPEPSHLDVPALSFAERQEEPATTSFQPQPHEDVEPQHADPAPHVEVHAYDPAAAGYAVVDTGATHAGVLQESLVESLPVLEPYDVHAAEATAAYAEPLAVTPAIGEGAHFEVEALPVEIAAVDFVPEWTPEPHAETALVGAEDLLSASVAHDAAAEAYAVAEPSYAVAPPVPAAVSLDLDELLAEVERFPVPESRPPVIAPVEPVRPRPGTLEGFSNVKFSRATPVAPGRQTQVAPVFSQPAAAAAAPVALDPVSLPPVPAAPVASGAFAPLAADPLAATPAGEPVIARAPALEPMPADIAADPVAGVSAADPGDPFANFELDLSDIEFDMDPPDLGPAPAAALSPAFAPEPIVAAAAVAPVAVAAARAAAPAPFIPTQSVAPAPAAPAPVMAAPVMAAPAVQRLEPAPVPLAPAAVGAVEREDFDSVLPFDPSLIAETDVSVGQVGDLNVPQLPLVERERPPVQQPDYDLDIDAEMAQLFAPDPAASGHAQGLDRGTAAPASGKAAPGQADEFDRALEEDLRRSLSQPERHAIPLDAQQVDDDYVGDGYNEPARRGRGLLIAAVAATAVVLGGGGVYAYLSSAGVVGSGSGEPRVIMADKEPVKIVPEERGGKSVPNQDKAVYDRVAGKQDAGPRQEQLVTTTEEPVDVVQRTLTPESLPNDGPIEDLSADGAASAAADDDRLLPGVDDQADVTSEEESKAPVVSPRKVRTMIVKPDGTLVAREESVTEPQNAPALAESTQPAETSGSAVANAGASAAAGGDAGLRAVASDTTAAAENGDDRALQEVAGASVDGTAPVRQVKTTTIGAAPAGEAATGAPVPATRPAEQPVEVVGTVTERGRVTDAPPTETAALSDAPAVQPETPAATAAAPANPGGYVIQIASLPSEADAQKSYNNLSAKFGVIAGRGVDIKRADIAGKGTYYRVRIPAGSREEANALCAKYKSAGGSCLVTR</sequence>
<feature type="compositionally biased region" description="Low complexity" evidence="1">
    <location>
        <begin position="1039"/>
        <end position="1057"/>
    </location>
</feature>
<dbReference type="SUPFAM" id="SSF110997">
    <property type="entry name" value="Sporulation related repeat"/>
    <property type="match status" value="1"/>
</dbReference>
<dbReference type="EMBL" id="OBQD01000005">
    <property type="protein sequence ID" value="SOC38197.1"/>
    <property type="molecule type" value="Genomic_DNA"/>
</dbReference>
<dbReference type="GO" id="GO:0042834">
    <property type="term" value="F:peptidoglycan binding"/>
    <property type="evidence" value="ECO:0007669"/>
    <property type="project" value="InterPro"/>
</dbReference>
<evidence type="ECO:0000313" key="3">
    <source>
        <dbReference type="EMBL" id="SOC38197.1"/>
    </source>
</evidence>
<dbReference type="PROSITE" id="PS51724">
    <property type="entry name" value="SPOR"/>
    <property type="match status" value="1"/>
</dbReference>
<proteinExistence type="predicted"/>
<dbReference type="InterPro" id="IPR007730">
    <property type="entry name" value="SPOR-like_dom"/>
</dbReference>
<dbReference type="Gene3D" id="3.30.70.1070">
    <property type="entry name" value="Sporulation related repeat"/>
    <property type="match status" value="1"/>
</dbReference>
<feature type="region of interest" description="Disordered" evidence="1">
    <location>
        <begin position="718"/>
        <end position="744"/>
    </location>
</feature>
<dbReference type="InterPro" id="IPR036680">
    <property type="entry name" value="SPOR-like_sf"/>
</dbReference>
<evidence type="ECO:0000256" key="1">
    <source>
        <dbReference type="SAM" id="MobiDB-lite"/>
    </source>
</evidence>
<feature type="domain" description="SPOR" evidence="2">
    <location>
        <begin position="1105"/>
        <end position="1187"/>
    </location>
</feature>
<protein>
    <submittedName>
        <fullName evidence="3">Sporulation related protein</fullName>
    </submittedName>
</protein>
<reference evidence="3 4" key="1">
    <citation type="submission" date="2017-08" db="EMBL/GenBank/DDBJ databases">
        <authorList>
            <person name="de Groot N.N."/>
        </authorList>
    </citation>
    <scope>NUCLEOTIDE SEQUENCE [LARGE SCALE GENOMIC DNA]</scope>
    <source>
        <strain evidence="3 4">JC85</strain>
    </source>
</reference>
<dbReference type="Pfam" id="PF05036">
    <property type="entry name" value="SPOR"/>
    <property type="match status" value="1"/>
</dbReference>
<feature type="region of interest" description="Disordered" evidence="1">
    <location>
        <begin position="141"/>
        <end position="191"/>
    </location>
</feature>
<feature type="compositionally biased region" description="Low complexity" evidence="1">
    <location>
        <begin position="160"/>
        <end position="191"/>
    </location>
</feature>
<feature type="compositionally biased region" description="Basic and acidic residues" evidence="1">
    <location>
        <begin position="262"/>
        <end position="271"/>
    </location>
</feature>
<dbReference type="Proteomes" id="UP000219167">
    <property type="component" value="Unassembled WGS sequence"/>
</dbReference>
<gene>
    <name evidence="3" type="ORF">SAMN05892877_10540</name>
</gene>
<keyword evidence="4" id="KW-1185">Reference proteome</keyword>
<organism evidence="3 4">
    <name type="scientific">Rhizobium subbaraonis</name>
    <dbReference type="NCBI Taxonomy" id="908946"/>
    <lineage>
        <taxon>Bacteria</taxon>
        <taxon>Pseudomonadati</taxon>
        <taxon>Pseudomonadota</taxon>
        <taxon>Alphaproteobacteria</taxon>
        <taxon>Hyphomicrobiales</taxon>
        <taxon>Rhizobiaceae</taxon>
        <taxon>Rhizobium/Agrobacterium group</taxon>
        <taxon>Rhizobium</taxon>
    </lineage>
</organism>
<feature type="region of interest" description="Disordered" evidence="1">
    <location>
        <begin position="954"/>
        <end position="985"/>
    </location>
</feature>
<dbReference type="OrthoDB" id="7338235at2"/>
<feature type="region of interest" description="Disordered" evidence="1">
    <location>
        <begin position="888"/>
        <end position="941"/>
    </location>
</feature>
<accession>A0A285U916</accession>
<feature type="compositionally biased region" description="Low complexity" evidence="1">
    <location>
        <begin position="1090"/>
        <end position="1105"/>
    </location>
</feature>
<feature type="region of interest" description="Disordered" evidence="1">
    <location>
        <begin position="1039"/>
        <end position="1062"/>
    </location>
</feature>
<feature type="region of interest" description="Disordered" evidence="1">
    <location>
        <begin position="98"/>
        <end position="123"/>
    </location>
</feature>
<evidence type="ECO:0000313" key="4">
    <source>
        <dbReference type="Proteomes" id="UP000219167"/>
    </source>
</evidence>
<name>A0A285U916_9HYPH</name>
<dbReference type="RefSeq" id="WP_097138151.1">
    <property type="nucleotide sequence ID" value="NZ_OBQD01000005.1"/>
</dbReference>
<feature type="compositionally biased region" description="Low complexity" evidence="1">
    <location>
        <begin position="141"/>
        <end position="151"/>
    </location>
</feature>
<feature type="region of interest" description="Disordered" evidence="1">
    <location>
        <begin position="249"/>
        <end position="271"/>
    </location>
</feature>
<feature type="region of interest" description="Disordered" evidence="1">
    <location>
        <begin position="1076"/>
        <end position="1105"/>
    </location>
</feature>
<dbReference type="AlphaFoldDB" id="A0A285U916"/>
<evidence type="ECO:0000259" key="2">
    <source>
        <dbReference type="PROSITE" id="PS51724"/>
    </source>
</evidence>